<dbReference type="Pfam" id="PF21799">
    <property type="entry name" value="MurD-like_N"/>
    <property type="match status" value="1"/>
</dbReference>
<dbReference type="PANTHER" id="PTHR43692:SF1">
    <property type="entry name" value="UDP-N-ACETYLMURAMOYLALANINE--D-GLUTAMATE LIGASE"/>
    <property type="match status" value="1"/>
</dbReference>
<keyword evidence="12" id="KW-1185">Reference proteome</keyword>
<keyword evidence="7 8" id="KW-0133">Cell shape</keyword>
<keyword evidence="7 8" id="KW-0573">Peptidoglycan synthesis</keyword>
<dbReference type="PANTHER" id="PTHR43692">
    <property type="entry name" value="UDP-N-ACETYLMURAMOYLALANINE--D-GLUTAMATE LIGASE"/>
    <property type="match status" value="1"/>
</dbReference>
<keyword evidence="3 7" id="KW-0963">Cytoplasm</keyword>
<sequence>MKAIVGTGVSGLSAARFLQRCNERFVLFDTRDLPPNRALIAQEFPGVHCEFGQWDQALLNSADEIIVSPGVPISMPALAKAREAGVPLVGDVEVFCRHARAPIVAITGSNGKSTVTTLVGKMAEAAGRCVAVGGNLGTAALDLLNESVELYVLELSSFQLETVSKLGAEVACVLNISPDHMDRYDSMPAYHAAKQRIYYGAKKVVVNRTDPLTQPPLAADVERVSFGGVADFKNMGTVDKDGELWLAEDLKPLIPASELRIVGRHNVDNALAALAIGKAAGLPMIAMLEALRAFSGLPHRCEWVAEVDGVGYINDSKGTNVGATLAAIEGLAQAHGKLVLLLGGVAKDDNFRPLLEALKRHARAAVVFGRDAAIIEKSLAGYSALEREAGLLPALAKARELAYSGDTVLLSPACASFDEFDNYMARGETFKHWVKEAAND</sequence>
<dbReference type="EC" id="6.3.2.9" evidence="7 8"/>
<gene>
    <name evidence="7 11" type="primary">murD</name>
    <name evidence="11" type="ORF">QWI16_11555</name>
</gene>
<dbReference type="Gene3D" id="3.90.190.20">
    <property type="entry name" value="Mur ligase, C-terminal domain"/>
    <property type="match status" value="1"/>
</dbReference>
<evidence type="ECO:0000256" key="3">
    <source>
        <dbReference type="ARBA" id="ARBA00022490"/>
    </source>
</evidence>
<comment type="pathway">
    <text evidence="2 7 8">Cell wall biogenesis; peptidoglycan biosynthesis.</text>
</comment>
<dbReference type="InterPro" id="IPR005762">
    <property type="entry name" value="MurD"/>
</dbReference>
<dbReference type="Pfam" id="PF08245">
    <property type="entry name" value="Mur_ligase_M"/>
    <property type="match status" value="1"/>
</dbReference>
<comment type="catalytic activity">
    <reaction evidence="7 8">
        <text>UDP-N-acetyl-alpha-D-muramoyl-L-alanine + D-glutamate + ATP = UDP-N-acetyl-alpha-D-muramoyl-L-alanyl-D-glutamate + ADP + phosphate + H(+)</text>
        <dbReference type="Rhea" id="RHEA:16429"/>
        <dbReference type="ChEBI" id="CHEBI:15378"/>
        <dbReference type="ChEBI" id="CHEBI:29986"/>
        <dbReference type="ChEBI" id="CHEBI:30616"/>
        <dbReference type="ChEBI" id="CHEBI:43474"/>
        <dbReference type="ChEBI" id="CHEBI:83898"/>
        <dbReference type="ChEBI" id="CHEBI:83900"/>
        <dbReference type="ChEBI" id="CHEBI:456216"/>
        <dbReference type="EC" id="6.3.2.9"/>
    </reaction>
</comment>
<dbReference type="HAMAP" id="MF_00639">
    <property type="entry name" value="MurD"/>
    <property type="match status" value="1"/>
</dbReference>
<dbReference type="InterPro" id="IPR004101">
    <property type="entry name" value="Mur_ligase_C"/>
</dbReference>
<keyword evidence="4 7" id="KW-0436">Ligase</keyword>
<protein>
    <recommendedName>
        <fullName evidence="7 8">UDP-N-acetylmuramoylalanine--D-glutamate ligase</fullName>
        <ecNumber evidence="7 8">6.3.2.9</ecNumber>
    </recommendedName>
    <alternativeName>
        <fullName evidence="7">D-glutamic acid-adding enzyme</fullName>
    </alternativeName>
    <alternativeName>
        <fullName evidence="7">UDP-N-acetylmuramoyl-L-alanyl-D-glutamate synthetase</fullName>
    </alternativeName>
</protein>
<evidence type="ECO:0000256" key="4">
    <source>
        <dbReference type="ARBA" id="ARBA00022598"/>
    </source>
</evidence>
<comment type="subcellular location">
    <subcellularLocation>
        <location evidence="1 7 8">Cytoplasm</location>
    </subcellularLocation>
</comment>
<evidence type="ECO:0000256" key="1">
    <source>
        <dbReference type="ARBA" id="ARBA00004496"/>
    </source>
</evidence>
<dbReference type="GO" id="GO:0008764">
    <property type="term" value="F:UDP-N-acetylmuramoylalanine-D-glutamate ligase activity"/>
    <property type="evidence" value="ECO:0007669"/>
    <property type="project" value="UniProtKB-EC"/>
</dbReference>
<comment type="similarity">
    <text evidence="7">Belongs to the MurCDEF family.</text>
</comment>
<keyword evidence="7 8" id="KW-0961">Cell wall biogenesis/degradation</keyword>
<proteinExistence type="inferred from homology"/>
<feature type="binding site" evidence="7">
    <location>
        <begin position="108"/>
        <end position="114"/>
    </location>
    <ligand>
        <name>ATP</name>
        <dbReference type="ChEBI" id="CHEBI:30616"/>
    </ligand>
</feature>
<feature type="domain" description="Mur ligase C-terminal" evidence="9">
    <location>
        <begin position="299"/>
        <end position="414"/>
    </location>
</feature>
<evidence type="ECO:0000259" key="9">
    <source>
        <dbReference type="Pfam" id="PF02875"/>
    </source>
</evidence>
<comment type="caution">
    <text evidence="11">The sequence shown here is derived from an EMBL/GenBank/DDBJ whole genome shotgun (WGS) entry which is preliminary data.</text>
</comment>
<dbReference type="NCBIfam" id="TIGR01087">
    <property type="entry name" value="murD"/>
    <property type="match status" value="1"/>
</dbReference>
<keyword evidence="6 7" id="KW-0067">ATP-binding</keyword>
<dbReference type="Pfam" id="PF02875">
    <property type="entry name" value="Mur_ligase_C"/>
    <property type="match status" value="1"/>
</dbReference>
<evidence type="ECO:0000313" key="11">
    <source>
        <dbReference type="EMBL" id="MDO3382803.1"/>
    </source>
</evidence>
<dbReference type="Proteomes" id="UP001168380">
    <property type="component" value="Unassembled WGS sequence"/>
</dbReference>
<evidence type="ECO:0000256" key="6">
    <source>
        <dbReference type="ARBA" id="ARBA00022840"/>
    </source>
</evidence>
<dbReference type="SUPFAM" id="SSF53244">
    <property type="entry name" value="MurD-like peptide ligases, peptide-binding domain"/>
    <property type="match status" value="1"/>
</dbReference>
<evidence type="ECO:0000256" key="2">
    <source>
        <dbReference type="ARBA" id="ARBA00004752"/>
    </source>
</evidence>
<evidence type="ECO:0000313" key="12">
    <source>
        <dbReference type="Proteomes" id="UP001168380"/>
    </source>
</evidence>
<evidence type="ECO:0000256" key="8">
    <source>
        <dbReference type="RuleBase" id="RU003664"/>
    </source>
</evidence>
<organism evidence="11 12">
    <name type="scientific">Gilvimarinus algae</name>
    <dbReference type="NCBI Taxonomy" id="3058037"/>
    <lineage>
        <taxon>Bacteria</taxon>
        <taxon>Pseudomonadati</taxon>
        <taxon>Pseudomonadota</taxon>
        <taxon>Gammaproteobacteria</taxon>
        <taxon>Cellvibrionales</taxon>
        <taxon>Cellvibrionaceae</taxon>
        <taxon>Gilvimarinus</taxon>
    </lineage>
</organism>
<dbReference type="InterPro" id="IPR013221">
    <property type="entry name" value="Mur_ligase_cen"/>
</dbReference>
<dbReference type="InterPro" id="IPR036565">
    <property type="entry name" value="Mur-like_cat_sf"/>
</dbReference>
<keyword evidence="7 8" id="KW-0132">Cell division</keyword>
<comment type="function">
    <text evidence="7 8">Cell wall formation. Catalyzes the addition of glutamate to the nucleotide precursor UDP-N-acetylmuramoyl-L-alanine (UMA).</text>
</comment>
<dbReference type="RefSeq" id="WP_302713293.1">
    <property type="nucleotide sequence ID" value="NZ_JAULRT010000059.1"/>
</dbReference>
<reference evidence="11" key="1">
    <citation type="submission" date="2023-07" db="EMBL/GenBank/DDBJ databases">
        <title>Gilvimarinus algae sp. nov., isolated from the surface of Kelp.</title>
        <authorList>
            <person name="Sun Y.Y."/>
            <person name="Gong Y."/>
            <person name="Du Z.J."/>
        </authorList>
    </citation>
    <scope>NUCLEOTIDE SEQUENCE</scope>
    <source>
        <strain evidence="11">SDUM040014</strain>
    </source>
</reference>
<keyword evidence="5 7" id="KW-0547">Nucleotide-binding</keyword>
<evidence type="ECO:0000256" key="7">
    <source>
        <dbReference type="HAMAP-Rule" id="MF_00639"/>
    </source>
</evidence>
<name>A0ABT8TFI0_9GAMM</name>
<dbReference type="SUPFAM" id="SSF53623">
    <property type="entry name" value="MurD-like peptide ligases, catalytic domain"/>
    <property type="match status" value="1"/>
</dbReference>
<dbReference type="Gene3D" id="3.40.1190.10">
    <property type="entry name" value="Mur-like, catalytic domain"/>
    <property type="match status" value="1"/>
</dbReference>
<feature type="domain" description="Mur ligase central" evidence="10">
    <location>
        <begin position="106"/>
        <end position="276"/>
    </location>
</feature>
<keyword evidence="7 8" id="KW-0131">Cell cycle</keyword>
<evidence type="ECO:0000259" key="10">
    <source>
        <dbReference type="Pfam" id="PF08245"/>
    </source>
</evidence>
<dbReference type="EMBL" id="JAULRT010000059">
    <property type="protein sequence ID" value="MDO3382803.1"/>
    <property type="molecule type" value="Genomic_DNA"/>
</dbReference>
<evidence type="ECO:0000256" key="5">
    <source>
        <dbReference type="ARBA" id="ARBA00022741"/>
    </source>
</evidence>
<dbReference type="InterPro" id="IPR036615">
    <property type="entry name" value="Mur_ligase_C_dom_sf"/>
</dbReference>
<accession>A0ABT8TFI0</accession>
<dbReference type="Gene3D" id="3.40.50.720">
    <property type="entry name" value="NAD(P)-binding Rossmann-like Domain"/>
    <property type="match status" value="1"/>
</dbReference>
<dbReference type="SUPFAM" id="SSF51984">
    <property type="entry name" value="MurCD N-terminal domain"/>
    <property type="match status" value="1"/>
</dbReference>